<evidence type="ECO:0000313" key="10">
    <source>
        <dbReference type="EMBL" id="KAJ8443760.1"/>
    </source>
</evidence>
<feature type="repeat" description="ANK" evidence="7">
    <location>
        <begin position="22"/>
        <end position="54"/>
    </location>
</feature>
<keyword evidence="4 8" id="KW-1133">Transmembrane helix</keyword>
<dbReference type="InterPro" id="IPR036770">
    <property type="entry name" value="Ankyrin_rpt-contain_sf"/>
</dbReference>
<dbReference type="InterPro" id="IPR002110">
    <property type="entry name" value="Ankyrin_rpt"/>
</dbReference>
<evidence type="ECO:0000313" key="11">
    <source>
        <dbReference type="Proteomes" id="UP001153076"/>
    </source>
</evidence>
<organism evidence="10 11">
    <name type="scientific">Carnegiea gigantea</name>
    <dbReference type="NCBI Taxonomy" id="171969"/>
    <lineage>
        <taxon>Eukaryota</taxon>
        <taxon>Viridiplantae</taxon>
        <taxon>Streptophyta</taxon>
        <taxon>Embryophyta</taxon>
        <taxon>Tracheophyta</taxon>
        <taxon>Spermatophyta</taxon>
        <taxon>Magnoliopsida</taxon>
        <taxon>eudicotyledons</taxon>
        <taxon>Gunneridae</taxon>
        <taxon>Pentapetalae</taxon>
        <taxon>Caryophyllales</taxon>
        <taxon>Cactineae</taxon>
        <taxon>Cactaceae</taxon>
        <taxon>Cactoideae</taxon>
        <taxon>Echinocereeae</taxon>
        <taxon>Carnegiea</taxon>
    </lineage>
</organism>
<feature type="transmembrane region" description="Helical" evidence="8">
    <location>
        <begin position="510"/>
        <end position="534"/>
    </location>
</feature>
<dbReference type="SUPFAM" id="SSF48403">
    <property type="entry name" value="Ankyrin repeat"/>
    <property type="match status" value="1"/>
</dbReference>
<dbReference type="PANTHER" id="PTHR24186:SF46">
    <property type="entry name" value="PROTEIN ACCELERATED CELL DEATH 6-LIKE"/>
    <property type="match status" value="1"/>
</dbReference>
<evidence type="ECO:0000256" key="5">
    <source>
        <dbReference type="ARBA" id="ARBA00023043"/>
    </source>
</evidence>
<evidence type="ECO:0000256" key="3">
    <source>
        <dbReference type="ARBA" id="ARBA00022737"/>
    </source>
</evidence>
<keyword evidence="2 8" id="KW-0812">Transmembrane</keyword>
<dbReference type="Pfam" id="PF00023">
    <property type="entry name" value="Ank"/>
    <property type="match status" value="1"/>
</dbReference>
<gene>
    <name evidence="10" type="ORF">Cgig2_029665</name>
</gene>
<evidence type="ECO:0000256" key="8">
    <source>
        <dbReference type="SAM" id="Phobius"/>
    </source>
</evidence>
<evidence type="ECO:0000259" key="9">
    <source>
        <dbReference type="Pfam" id="PF13962"/>
    </source>
</evidence>
<dbReference type="PROSITE" id="PS50088">
    <property type="entry name" value="ANK_REPEAT"/>
    <property type="match status" value="1"/>
</dbReference>
<keyword evidence="3" id="KW-0677">Repeat</keyword>
<evidence type="ECO:0000256" key="4">
    <source>
        <dbReference type="ARBA" id="ARBA00022989"/>
    </source>
</evidence>
<dbReference type="OrthoDB" id="1847170at2759"/>
<keyword evidence="11" id="KW-1185">Reference proteome</keyword>
<dbReference type="PANTHER" id="PTHR24186">
    <property type="entry name" value="PROTEIN PHOSPHATASE 1 REGULATORY SUBUNIT"/>
    <property type="match status" value="1"/>
</dbReference>
<evidence type="ECO:0000256" key="6">
    <source>
        <dbReference type="ARBA" id="ARBA00023136"/>
    </source>
</evidence>
<comment type="subcellular location">
    <subcellularLocation>
        <location evidence="1">Membrane</location>
        <topology evidence="1">Multi-pass membrane protein</topology>
    </subcellularLocation>
</comment>
<sequence>MELIYGYIFRYADGLRAKQDEDGNTPLHLAIKGCNFSATEFLMQRCLQSDRRQELNINNSEDDSIFDLFASKADSPGMCALMGIMIQAKRLVKERAFVDMKMDDNLYNAAVQMDWGIFNSVGVTVSDVECGSSINSEVAYLLDRAPDGSNIIHIALRRGEEIGAKFIKEALDRCPSLLVQADSNGDSPLHLAAKLVNPLSDYLMLYIQEKNEILIQRGYCPWEAKNSAGNTPIHEALRASNGFAARKLLELDAQGAFHVNGLGETPLHVYARLGIDAIEKLGVSSIFENLVNSNSSAAYARDNEGRTPLLRAAKCGHVRFVITILRHCPQSAWIRDPSGRTFLHLMHYTSSDIDECLSDDSFNQLGKELFEIPEADAQRLVQDFEGNTPLHHAIKTKNSAGAEILTRRCLQTKSQQELKLVNNQDETVLTLLESHALPNEIVDLIRKKHPSVVYSIRSSYGVHEAEVKDSAGSLSVIAALLATITFTAALQVPGGFDDKGGFPVLLKETAFHVFLVMNAFAMCASIVVLFSLLWVMGSSKKIVSFVLLDISLFLLQASFYATLVAFMTGIYVTTSSKSLWLAVFICILCSMVILVTWKRSILFLSRRARPLFDTRRCPFRIYMSMAS</sequence>
<keyword evidence="5 7" id="KW-0040">ANK repeat</keyword>
<dbReference type="Gene3D" id="1.25.40.20">
    <property type="entry name" value="Ankyrin repeat-containing domain"/>
    <property type="match status" value="3"/>
</dbReference>
<dbReference type="EMBL" id="JAKOGI010000113">
    <property type="protein sequence ID" value="KAJ8443760.1"/>
    <property type="molecule type" value="Genomic_DNA"/>
</dbReference>
<accession>A0A9Q1QKV4</accession>
<protein>
    <recommendedName>
        <fullName evidence="9">PGG domain-containing protein</fullName>
    </recommendedName>
</protein>
<dbReference type="AlphaFoldDB" id="A0A9Q1QKV4"/>
<feature type="domain" description="PGG" evidence="9">
    <location>
        <begin position="466"/>
        <end position="572"/>
    </location>
</feature>
<dbReference type="Pfam" id="PF13962">
    <property type="entry name" value="PGG"/>
    <property type="match status" value="1"/>
</dbReference>
<feature type="transmembrane region" description="Helical" evidence="8">
    <location>
        <begin position="578"/>
        <end position="597"/>
    </location>
</feature>
<keyword evidence="6 8" id="KW-0472">Membrane</keyword>
<feature type="transmembrane region" description="Helical" evidence="8">
    <location>
        <begin position="546"/>
        <end position="572"/>
    </location>
</feature>
<dbReference type="GO" id="GO:0005886">
    <property type="term" value="C:plasma membrane"/>
    <property type="evidence" value="ECO:0007669"/>
    <property type="project" value="TreeGrafter"/>
</dbReference>
<evidence type="ECO:0000256" key="7">
    <source>
        <dbReference type="PROSITE-ProRule" id="PRU00023"/>
    </source>
</evidence>
<evidence type="ECO:0000256" key="1">
    <source>
        <dbReference type="ARBA" id="ARBA00004141"/>
    </source>
</evidence>
<dbReference type="Proteomes" id="UP001153076">
    <property type="component" value="Unassembled WGS sequence"/>
</dbReference>
<dbReference type="InterPro" id="IPR026961">
    <property type="entry name" value="PGG_dom"/>
</dbReference>
<comment type="caution">
    <text evidence="10">The sequence shown here is derived from an EMBL/GenBank/DDBJ whole genome shotgun (WGS) entry which is preliminary data.</text>
</comment>
<name>A0A9Q1QKV4_9CARY</name>
<evidence type="ECO:0000256" key="2">
    <source>
        <dbReference type="ARBA" id="ARBA00022692"/>
    </source>
</evidence>
<proteinExistence type="predicted"/>
<dbReference type="SMART" id="SM00248">
    <property type="entry name" value="ANK"/>
    <property type="match status" value="7"/>
</dbReference>
<reference evidence="10" key="1">
    <citation type="submission" date="2022-04" db="EMBL/GenBank/DDBJ databases">
        <title>Carnegiea gigantea Genome sequencing and assembly v2.</title>
        <authorList>
            <person name="Copetti D."/>
            <person name="Sanderson M.J."/>
            <person name="Burquez A."/>
            <person name="Wojciechowski M.F."/>
        </authorList>
    </citation>
    <scope>NUCLEOTIDE SEQUENCE</scope>
    <source>
        <strain evidence="10">SGP5-SGP5p</strain>
        <tissue evidence="10">Aerial part</tissue>
    </source>
</reference>